<dbReference type="AlphaFoldDB" id="A0A3B7MIQ8"/>
<feature type="domain" description="RagB/SusD" evidence="7">
    <location>
        <begin position="338"/>
        <end position="478"/>
    </location>
</feature>
<keyword evidence="3 6" id="KW-0732">Signal</keyword>
<keyword evidence="5" id="KW-0998">Cell outer membrane</keyword>
<comment type="similarity">
    <text evidence="2">Belongs to the SusD family.</text>
</comment>
<proteinExistence type="inferred from homology"/>
<feature type="chain" id="PRO_5017731162" evidence="6">
    <location>
        <begin position="21"/>
        <end position="480"/>
    </location>
</feature>
<dbReference type="InterPro" id="IPR012944">
    <property type="entry name" value="SusD_RagB_dom"/>
</dbReference>
<dbReference type="EMBL" id="CP032157">
    <property type="protein sequence ID" value="AXY74324.1"/>
    <property type="molecule type" value="Genomic_DNA"/>
</dbReference>
<dbReference type="OrthoDB" id="1035036at2"/>
<dbReference type="InterPro" id="IPR011990">
    <property type="entry name" value="TPR-like_helical_dom_sf"/>
</dbReference>
<evidence type="ECO:0000256" key="4">
    <source>
        <dbReference type="ARBA" id="ARBA00023136"/>
    </source>
</evidence>
<comment type="subcellular location">
    <subcellularLocation>
        <location evidence="1">Cell outer membrane</location>
    </subcellularLocation>
</comment>
<sequence>MKLIYFFLALVLTASLSGCSKLLDKKPITDLPAEEFWKSKNDLKSGMAGVYSGIQQMLSNNYLIWGDIRSDNLEQGGNNNFRVHFVNALTATTVGSDWTPIYSAIGNINTALKYVATIRSRDASINETEVNDNLAQLYAMRAYCYFTIIRLWGKAPIWTEPYEDITQSPLKARSSVDSVMNLVILPDLAKAISLFDPTKVRVVWYVNAGMAYALLTDVYMWRKEYAKAIEASQNLIGKYDLLPKDRWKELFIAPDQDNSNKAENIWSLPWDWNVNGTSGLYNQLSNGSNSVSCGMDIDLYNRWVADRYTDIRFSLTTDTNSTSRQKHPKFIPVNLDANKMQIYPKNGQQNTHYCIYRMADILLLRAEALVHLNRFPEAQDLINAVKVRAGLKPIILGGGDVEGAVDIILMERQKELFCESKRWYDLVRNDRVPTVMNPIVFRRSNFLSDWGTDLRKILWPINRTVMNSNSLLESNPPYSD</sequence>
<evidence type="ECO:0000259" key="8">
    <source>
        <dbReference type="Pfam" id="PF14322"/>
    </source>
</evidence>
<dbReference type="KEGG" id="pseg:D3H65_10200"/>
<accession>A0A3B7MIQ8</accession>
<gene>
    <name evidence="9" type="ORF">D3H65_10200</name>
</gene>
<feature type="domain" description="SusD-like N-terminal" evidence="8">
    <location>
        <begin position="23"/>
        <end position="219"/>
    </location>
</feature>
<dbReference type="Proteomes" id="UP000263900">
    <property type="component" value="Chromosome"/>
</dbReference>
<protein>
    <submittedName>
        <fullName evidence="9">RagB/SusD family nutrient uptake outer membrane protein</fullName>
    </submittedName>
</protein>
<evidence type="ECO:0000256" key="1">
    <source>
        <dbReference type="ARBA" id="ARBA00004442"/>
    </source>
</evidence>
<dbReference type="SUPFAM" id="SSF48452">
    <property type="entry name" value="TPR-like"/>
    <property type="match status" value="1"/>
</dbReference>
<dbReference type="GO" id="GO:0009279">
    <property type="term" value="C:cell outer membrane"/>
    <property type="evidence" value="ECO:0007669"/>
    <property type="project" value="UniProtKB-SubCell"/>
</dbReference>
<dbReference type="Pfam" id="PF07980">
    <property type="entry name" value="SusD_RagB"/>
    <property type="match status" value="1"/>
</dbReference>
<evidence type="ECO:0000313" key="9">
    <source>
        <dbReference type="EMBL" id="AXY74324.1"/>
    </source>
</evidence>
<evidence type="ECO:0000313" key="10">
    <source>
        <dbReference type="Proteomes" id="UP000263900"/>
    </source>
</evidence>
<dbReference type="CDD" id="cd08977">
    <property type="entry name" value="SusD"/>
    <property type="match status" value="1"/>
</dbReference>
<dbReference type="PROSITE" id="PS51257">
    <property type="entry name" value="PROKAR_LIPOPROTEIN"/>
    <property type="match status" value="1"/>
</dbReference>
<evidence type="ECO:0000256" key="6">
    <source>
        <dbReference type="SAM" id="SignalP"/>
    </source>
</evidence>
<keyword evidence="4" id="KW-0472">Membrane</keyword>
<dbReference type="InterPro" id="IPR033985">
    <property type="entry name" value="SusD-like_N"/>
</dbReference>
<evidence type="ECO:0000256" key="5">
    <source>
        <dbReference type="ARBA" id="ARBA00023237"/>
    </source>
</evidence>
<dbReference type="Gene3D" id="1.25.40.390">
    <property type="match status" value="1"/>
</dbReference>
<name>A0A3B7MIQ8_9BACT</name>
<organism evidence="9 10">
    <name type="scientific">Paraflavitalea soli</name>
    <dbReference type="NCBI Taxonomy" id="2315862"/>
    <lineage>
        <taxon>Bacteria</taxon>
        <taxon>Pseudomonadati</taxon>
        <taxon>Bacteroidota</taxon>
        <taxon>Chitinophagia</taxon>
        <taxon>Chitinophagales</taxon>
        <taxon>Chitinophagaceae</taxon>
        <taxon>Paraflavitalea</taxon>
    </lineage>
</organism>
<dbReference type="RefSeq" id="WP_119050211.1">
    <property type="nucleotide sequence ID" value="NZ_CP032157.1"/>
</dbReference>
<keyword evidence="10" id="KW-1185">Reference proteome</keyword>
<evidence type="ECO:0000259" key="7">
    <source>
        <dbReference type="Pfam" id="PF07980"/>
    </source>
</evidence>
<evidence type="ECO:0000256" key="3">
    <source>
        <dbReference type="ARBA" id="ARBA00022729"/>
    </source>
</evidence>
<dbReference type="Pfam" id="PF14322">
    <property type="entry name" value="SusD-like_3"/>
    <property type="match status" value="1"/>
</dbReference>
<evidence type="ECO:0000256" key="2">
    <source>
        <dbReference type="ARBA" id="ARBA00006275"/>
    </source>
</evidence>
<reference evidence="9 10" key="1">
    <citation type="submission" date="2018-09" db="EMBL/GenBank/DDBJ databases">
        <title>Genome sequencing of strain 6GH32-13.</title>
        <authorList>
            <person name="Weon H.-Y."/>
            <person name="Heo J."/>
            <person name="Kwon S.-W."/>
        </authorList>
    </citation>
    <scope>NUCLEOTIDE SEQUENCE [LARGE SCALE GENOMIC DNA]</scope>
    <source>
        <strain evidence="9 10">5GH32-13</strain>
    </source>
</reference>
<feature type="signal peptide" evidence="6">
    <location>
        <begin position="1"/>
        <end position="20"/>
    </location>
</feature>